<keyword evidence="6" id="KW-0943">RNA-mediated gene silencing</keyword>
<keyword evidence="14" id="KW-1185">Reference proteome</keyword>
<evidence type="ECO:0000256" key="9">
    <source>
        <dbReference type="SAM" id="MobiDB-lite"/>
    </source>
</evidence>
<evidence type="ECO:0000313" key="14">
    <source>
        <dbReference type="Proteomes" id="UP001056012"/>
    </source>
</evidence>
<evidence type="ECO:0000259" key="10">
    <source>
        <dbReference type="Pfam" id="PF05183"/>
    </source>
</evidence>
<evidence type="ECO:0000256" key="3">
    <source>
        <dbReference type="ARBA" id="ARBA00022679"/>
    </source>
</evidence>
<comment type="similarity">
    <text evidence="1 8">Belongs to the RdRP family.</text>
</comment>
<proteinExistence type="inferred from homology"/>
<feature type="domain" description="RDRP helical" evidence="11">
    <location>
        <begin position="414"/>
        <end position="471"/>
    </location>
</feature>
<keyword evidence="4 8" id="KW-0548">Nucleotidyltransferase</keyword>
<dbReference type="Pfam" id="PF26253">
    <property type="entry name" value="RdRP_head"/>
    <property type="match status" value="1"/>
</dbReference>
<evidence type="ECO:0000313" key="13">
    <source>
        <dbReference type="EMBL" id="USP82601.1"/>
    </source>
</evidence>
<evidence type="ECO:0000256" key="6">
    <source>
        <dbReference type="ARBA" id="ARBA00023158"/>
    </source>
</evidence>
<dbReference type="EMBL" id="CP089281">
    <property type="protein sequence ID" value="USP82601.1"/>
    <property type="molecule type" value="Genomic_DNA"/>
</dbReference>
<feature type="compositionally biased region" description="Polar residues" evidence="9">
    <location>
        <begin position="1241"/>
        <end position="1254"/>
    </location>
</feature>
<organism evidence="13 14">
    <name type="scientific">Curvularia clavata</name>
    <dbReference type="NCBI Taxonomy" id="95742"/>
    <lineage>
        <taxon>Eukaryota</taxon>
        <taxon>Fungi</taxon>
        <taxon>Dikarya</taxon>
        <taxon>Ascomycota</taxon>
        <taxon>Pezizomycotina</taxon>
        <taxon>Dothideomycetes</taxon>
        <taxon>Pleosporomycetidae</taxon>
        <taxon>Pleosporales</taxon>
        <taxon>Pleosporineae</taxon>
        <taxon>Pleosporaceae</taxon>
        <taxon>Curvularia</taxon>
    </lineage>
</organism>
<feature type="region of interest" description="Disordered" evidence="9">
    <location>
        <begin position="1300"/>
        <end position="1320"/>
    </location>
</feature>
<dbReference type="InterPro" id="IPR058752">
    <property type="entry name" value="RDRP_C_head"/>
</dbReference>
<feature type="region of interest" description="Disordered" evidence="9">
    <location>
        <begin position="1"/>
        <end position="74"/>
    </location>
</feature>
<evidence type="ECO:0000259" key="11">
    <source>
        <dbReference type="Pfam" id="PF26252"/>
    </source>
</evidence>
<dbReference type="OrthoDB" id="6513042at2759"/>
<keyword evidence="3 8" id="KW-0808">Transferase</keyword>
<evidence type="ECO:0000256" key="7">
    <source>
        <dbReference type="ARBA" id="ARBA00048744"/>
    </source>
</evidence>
<evidence type="ECO:0000256" key="8">
    <source>
        <dbReference type="RuleBase" id="RU363098"/>
    </source>
</evidence>
<dbReference type="Proteomes" id="UP001056012">
    <property type="component" value="Chromosome 8"/>
</dbReference>
<comment type="catalytic activity">
    <reaction evidence="7 8">
        <text>RNA(n) + a ribonucleoside 5'-triphosphate = RNA(n+1) + diphosphate</text>
        <dbReference type="Rhea" id="RHEA:21248"/>
        <dbReference type="Rhea" id="RHEA-COMP:14527"/>
        <dbReference type="Rhea" id="RHEA-COMP:17342"/>
        <dbReference type="ChEBI" id="CHEBI:33019"/>
        <dbReference type="ChEBI" id="CHEBI:61557"/>
        <dbReference type="ChEBI" id="CHEBI:140395"/>
        <dbReference type="EC" id="2.7.7.48"/>
    </reaction>
</comment>
<feature type="region of interest" description="Disordered" evidence="9">
    <location>
        <begin position="1338"/>
        <end position="1373"/>
    </location>
</feature>
<evidence type="ECO:0000256" key="2">
    <source>
        <dbReference type="ARBA" id="ARBA00022484"/>
    </source>
</evidence>
<dbReference type="GO" id="GO:0030422">
    <property type="term" value="P:siRNA processing"/>
    <property type="evidence" value="ECO:0007669"/>
    <property type="project" value="TreeGrafter"/>
</dbReference>
<feature type="domain" description="RDRP core" evidence="10">
    <location>
        <begin position="497"/>
        <end position="1071"/>
    </location>
</feature>
<evidence type="ECO:0000256" key="5">
    <source>
        <dbReference type="ARBA" id="ARBA00022884"/>
    </source>
</evidence>
<keyword evidence="2 8" id="KW-0696">RNA-directed RNA polymerase</keyword>
<dbReference type="InterPro" id="IPR007855">
    <property type="entry name" value="RDRP"/>
</dbReference>
<reference evidence="13" key="1">
    <citation type="submission" date="2021-12" db="EMBL/GenBank/DDBJ databases">
        <title>Curvularia clavata genome.</title>
        <authorList>
            <person name="Cao Y."/>
        </authorList>
    </citation>
    <scope>NUCLEOTIDE SEQUENCE</scope>
    <source>
        <strain evidence="13">Yc1106</strain>
    </source>
</reference>
<gene>
    <name evidence="13" type="ORF">yc1106_09875</name>
</gene>
<evidence type="ECO:0000259" key="12">
    <source>
        <dbReference type="Pfam" id="PF26253"/>
    </source>
</evidence>
<evidence type="ECO:0000256" key="1">
    <source>
        <dbReference type="ARBA" id="ARBA00005762"/>
    </source>
</evidence>
<dbReference type="InterPro" id="IPR058751">
    <property type="entry name" value="RDRP_helical"/>
</dbReference>
<feature type="domain" description="RDRP C-terminal head" evidence="12">
    <location>
        <begin position="1096"/>
        <end position="1240"/>
    </location>
</feature>
<keyword evidence="5 8" id="KW-0694">RNA-binding</keyword>
<accession>A0A9Q8ZFT5</accession>
<dbReference type="VEuPathDB" id="FungiDB:yc1106_09875"/>
<dbReference type="Pfam" id="PF05183">
    <property type="entry name" value="RdRP"/>
    <property type="match status" value="1"/>
</dbReference>
<dbReference type="GO" id="GO:0003968">
    <property type="term" value="F:RNA-directed RNA polymerase activity"/>
    <property type="evidence" value="ECO:0007669"/>
    <property type="project" value="UniProtKB-KW"/>
</dbReference>
<dbReference type="GO" id="GO:0003723">
    <property type="term" value="F:RNA binding"/>
    <property type="evidence" value="ECO:0007669"/>
    <property type="project" value="UniProtKB-KW"/>
</dbReference>
<dbReference type="GO" id="GO:0031380">
    <property type="term" value="C:nuclear RNA-directed RNA polymerase complex"/>
    <property type="evidence" value="ECO:0007669"/>
    <property type="project" value="TreeGrafter"/>
</dbReference>
<feature type="region of interest" description="Disordered" evidence="9">
    <location>
        <begin position="1240"/>
        <end position="1268"/>
    </location>
</feature>
<dbReference type="PANTHER" id="PTHR23079:SF55">
    <property type="entry name" value="RNA-DIRECTED RNA POLYMERASE"/>
    <property type="match status" value="1"/>
</dbReference>
<sequence length="1373" mass="154997">MDRGRGGGRRGARGGARGGRHGNGISDRASSHSSGSSHSRPRANRANGHTQVTTQSNRSDLLSDDSDSQRSVHRSILSGPASHWAYCQESKFKLLGIPKNCWTSNVYQVMSAYGNVFRIEMEPLGRESNAYVVFRPPPHKPIPKENLRFRSGFVRCEAFSPLSAIIKSPVNPTKQYYDLNILYAKQIQFGVRISERSMIEMRNIETSADIQVILNLKRREIDVQFPLQIDTDTRNFRFSLPISLISHIYRTTDQRTGLPSLVIPFDSPPRFYTQKKEGERLEDGSKHTSFSRKDKIWNDWETWHRATDIVNGAVWQAVRESPLMNHKGTAIIDIGRWTNYRLVFDHSVLTGSQFKDFSDALADHGAVIETLEYTTKPKISSPLWSLLQEEISGTHPHLDVTFMAFKDLFDNQAHLSFPVRYQLEVCLSNGYIKEYTITKEFLKKLESLDIDTAVYILEKVADKQHTYYDPMDIFDIPTRMSKRKIPSYCALQRSVTITPTMMHVATPVMETSNRIIRKYEADADRFIRVKFMDEKTEGQLRTLNGRTEALFDRVQRAMKNGIVVAGRYYEFLAFGNSQFREHGAYFYAPTTSKSAEDIRISLGQFNHIKTVSKYAARLGQCFSTTRAMGVTVKLIKIPDVEHNGYVFTDGVGKLSLFLAQMAAQELGLAFNDPPSLFQFRLGGSKGVLALDPNLSGSEVHIRPSQYKFQAPHTGLEIIRSSSFATPFLNRQIILVLSHLGVHDMVFLNKQRAMMIDYARAMEEDDIALQKLRTNIDINQISLVMAGMVLDGFMRYREPFIMSLLALWRACTIKNLKEKARIAIDNGAFLLGCVDETSTLKGHMNDPQSRRDATREEKLATLPEIFLQVSDINRRGHYNIVQGVCILARNPSLHPGDIRVVRAVNVPALHHLKNVVVFPQTGERDLANMCSGGDLDGDDYMVLWDKDLIPDIINAPPMDYTPEKPLETEKPITAKEISQFFVNYMKNDALGPIAHSHLAQADFRDNGVGDPVCLELAELHSRAVDFPKSGIPAEMRRELRPKRWPHFMEKKYLAPHQIYHSKNILGRLYDEVQLVDFRPQWDNPFDERILNAFDLEQDVLDKAANLKLSYDEALRRLMAKHGIQTEFEAWSVFVLVHNRESGDYKFAEEFGKTVGALKHQYRDECRKAAGMNDNADWARLGPFVAAMYTVTAHEMESALDECSKVKIVGGREEPCRIKDPKHMPLISFPWLFPSELGKIVTGDSTSHRPNGVQSQHRQRKYVRPAQAKTNIGAVETETGTTLYGELLDLDFSLPALQMSDQTSATEVTRERPGTADDGLSAQSRIGEASRLLSLLLPRFSPPSAGSGSGSNGSAEDSVNGSLEQLGNGHGDNRF</sequence>
<feature type="compositionally biased region" description="Basic residues" evidence="9">
    <location>
        <begin position="1"/>
        <end position="12"/>
    </location>
</feature>
<dbReference type="EC" id="2.7.7.48" evidence="8"/>
<name>A0A9Q8ZFT5_CURCL</name>
<dbReference type="Pfam" id="PF26252">
    <property type="entry name" value="RdRP_helical"/>
    <property type="match status" value="1"/>
</dbReference>
<protein>
    <recommendedName>
        <fullName evidence="8">RNA-dependent RNA polymerase</fullName>
        <ecNumber evidence="8">2.7.7.48</ecNumber>
    </recommendedName>
</protein>
<dbReference type="InterPro" id="IPR057596">
    <property type="entry name" value="RDRP_core"/>
</dbReference>
<evidence type="ECO:0000256" key="4">
    <source>
        <dbReference type="ARBA" id="ARBA00022695"/>
    </source>
</evidence>
<dbReference type="PANTHER" id="PTHR23079">
    <property type="entry name" value="RNA-DEPENDENT RNA POLYMERASE"/>
    <property type="match status" value="1"/>
</dbReference>